<comment type="caution">
    <text evidence="1">The sequence shown here is derived from an EMBL/GenBank/DDBJ whole genome shotgun (WGS) entry which is preliminary data.</text>
</comment>
<organism evidence="1 2">
    <name type="scientific">Hermanssonia centrifuga</name>
    <dbReference type="NCBI Taxonomy" id="98765"/>
    <lineage>
        <taxon>Eukaryota</taxon>
        <taxon>Fungi</taxon>
        <taxon>Dikarya</taxon>
        <taxon>Basidiomycota</taxon>
        <taxon>Agaricomycotina</taxon>
        <taxon>Agaricomycetes</taxon>
        <taxon>Polyporales</taxon>
        <taxon>Meruliaceae</taxon>
        <taxon>Hermanssonia</taxon>
    </lineage>
</organism>
<reference evidence="1 2" key="1">
    <citation type="submission" date="2018-02" db="EMBL/GenBank/DDBJ databases">
        <title>Genome sequence of the basidiomycete white-rot fungus Phlebia centrifuga.</title>
        <authorList>
            <person name="Granchi Z."/>
            <person name="Peng M."/>
            <person name="de Vries R.P."/>
            <person name="Hilden K."/>
            <person name="Makela M.R."/>
            <person name="Grigoriev I."/>
            <person name="Riley R."/>
        </authorList>
    </citation>
    <scope>NUCLEOTIDE SEQUENCE [LARGE SCALE GENOMIC DNA]</scope>
    <source>
        <strain evidence="1 2">FBCC195</strain>
    </source>
</reference>
<dbReference type="AlphaFoldDB" id="A0A2R6QIW0"/>
<dbReference type="EMBL" id="MLYV02000327">
    <property type="protein sequence ID" value="PSS09345.1"/>
    <property type="molecule type" value="Genomic_DNA"/>
</dbReference>
<sequence length="134" mass="14924">MKQIPVGSLLDLRQLSKWSVLRVTIVWAGPHLVLPVQQDPIAVAEGILSLHRALRARPLLCSGQGRLARSVRQARSLESVAPLRAALAEFRPNKLSGLSKPRKIQARLVTSWCLQFESVHQGKRCDIVVPPVWE</sequence>
<gene>
    <name evidence="1" type="ORF">PHLCEN_2v3377</name>
</gene>
<dbReference type="Proteomes" id="UP000186601">
    <property type="component" value="Unassembled WGS sequence"/>
</dbReference>
<evidence type="ECO:0000313" key="2">
    <source>
        <dbReference type="Proteomes" id="UP000186601"/>
    </source>
</evidence>
<name>A0A2R6QIW0_9APHY</name>
<accession>A0A2R6QIW0</accession>
<proteinExistence type="predicted"/>
<keyword evidence="2" id="KW-1185">Reference proteome</keyword>
<evidence type="ECO:0000313" key="1">
    <source>
        <dbReference type="EMBL" id="PSS09345.1"/>
    </source>
</evidence>
<protein>
    <submittedName>
        <fullName evidence="1">Uncharacterized protein</fullName>
    </submittedName>
</protein>